<dbReference type="Proteomes" id="UP000326678">
    <property type="component" value="Chromosome Gxm1"/>
</dbReference>
<feature type="region of interest" description="Disordered" evidence="1">
    <location>
        <begin position="44"/>
        <end position="82"/>
    </location>
</feature>
<dbReference type="KEGG" id="nsh:GXM_06588"/>
<evidence type="ECO:0000313" key="3">
    <source>
        <dbReference type="Proteomes" id="UP000326678"/>
    </source>
</evidence>
<sequence>MAITIATTLLSNQSILENIALVEEIDEQAAEIISGGQSVNFLNTGISSFEDDDDDITPVNEDEPDPKNEHPKSVNQANFVFG</sequence>
<dbReference type="EMBL" id="CP045226">
    <property type="protein sequence ID" value="QFS49094.1"/>
    <property type="molecule type" value="Genomic_DNA"/>
</dbReference>
<evidence type="ECO:0000256" key="1">
    <source>
        <dbReference type="SAM" id="MobiDB-lite"/>
    </source>
</evidence>
<name>A0A5P8W8W3_9NOSO</name>
<feature type="compositionally biased region" description="Polar residues" evidence="1">
    <location>
        <begin position="73"/>
        <end position="82"/>
    </location>
</feature>
<gene>
    <name evidence="2" type="ORF">GXM_06588</name>
</gene>
<evidence type="ECO:0000313" key="2">
    <source>
        <dbReference type="EMBL" id="QFS49094.1"/>
    </source>
</evidence>
<feature type="compositionally biased region" description="Acidic residues" evidence="1">
    <location>
        <begin position="49"/>
        <end position="64"/>
    </location>
</feature>
<accession>A0A5P8W8W3</accession>
<proteinExistence type="predicted"/>
<dbReference type="RefSeq" id="WP_152590471.1">
    <property type="nucleotide sequence ID" value="NZ_CP045226.1"/>
</dbReference>
<keyword evidence="3" id="KW-1185">Reference proteome</keyword>
<organism evidence="2 3">
    <name type="scientific">Nostoc sphaeroides CCNUC1</name>
    <dbReference type="NCBI Taxonomy" id="2653204"/>
    <lineage>
        <taxon>Bacteria</taxon>
        <taxon>Bacillati</taxon>
        <taxon>Cyanobacteriota</taxon>
        <taxon>Cyanophyceae</taxon>
        <taxon>Nostocales</taxon>
        <taxon>Nostocaceae</taxon>
        <taxon>Nostoc</taxon>
    </lineage>
</organism>
<reference evidence="2 3" key="1">
    <citation type="submission" date="2019-10" db="EMBL/GenBank/DDBJ databases">
        <title>Genomic and transcriptomic insights into the perfect genentic adaptation of a filamentous nitrogen-fixing cyanobacterium to rice fields.</title>
        <authorList>
            <person name="Chen Z."/>
        </authorList>
    </citation>
    <scope>NUCLEOTIDE SEQUENCE [LARGE SCALE GENOMIC DNA]</scope>
    <source>
        <strain evidence="2">CCNUC1</strain>
    </source>
</reference>
<protein>
    <submittedName>
        <fullName evidence="2">Uncharacterized protein</fullName>
    </submittedName>
</protein>
<dbReference type="AlphaFoldDB" id="A0A5P8W8W3"/>